<dbReference type="STRING" id="56193.YP76_23440"/>
<name>A0A0M3AI80_9SPHN</name>
<evidence type="ECO:0000313" key="4">
    <source>
        <dbReference type="Proteomes" id="UP000033874"/>
    </source>
</evidence>
<dbReference type="AlphaFoldDB" id="A0A0M3AI80"/>
<gene>
    <name evidence="3" type="ORF">YP76_23440</name>
</gene>
<dbReference type="GO" id="GO:0044594">
    <property type="term" value="F:17-beta-hydroxysteroid dehydrogenase (NAD+) activity"/>
    <property type="evidence" value="ECO:0007669"/>
    <property type="project" value="TreeGrafter"/>
</dbReference>
<comment type="caution">
    <text evidence="3">The sequence shown here is derived from an EMBL/GenBank/DDBJ whole genome shotgun (WGS) entry which is preliminary data.</text>
</comment>
<organism evidence="3 4">
    <name type="scientific">Sphingobium chungbukense</name>
    <dbReference type="NCBI Taxonomy" id="56193"/>
    <lineage>
        <taxon>Bacteria</taxon>
        <taxon>Pseudomonadati</taxon>
        <taxon>Pseudomonadota</taxon>
        <taxon>Alphaproteobacteria</taxon>
        <taxon>Sphingomonadales</taxon>
        <taxon>Sphingomonadaceae</taxon>
        <taxon>Sphingobium</taxon>
    </lineage>
</organism>
<dbReference type="PANTHER" id="PTHR13078">
    <property type="entry name" value="PEROXISOMAL MULTIFUNCTIONAL ENZYME TYPE 2-RELATED"/>
    <property type="match status" value="1"/>
</dbReference>
<dbReference type="PANTHER" id="PTHR13078:SF56">
    <property type="entry name" value="PEROXISOMAL MULTIFUNCTIONAL ENZYME TYPE 2"/>
    <property type="match status" value="1"/>
</dbReference>
<dbReference type="InterPro" id="IPR029069">
    <property type="entry name" value="HotDog_dom_sf"/>
</dbReference>
<keyword evidence="4" id="KW-1185">Reference proteome</keyword>
<dbReference type="InterPro" id="IPR054357">
    <property type="entry name" value="MFE-2_N"/>
</dbReference>
<sequence length="291" mass="30930">MTIDPQKLLNFRIPAVRQTVTPRDAAFYALSIGMGRDPTDLAQLPFVDPLRGPVAMPGMALVLASPGFWLGHPDSGVDPVSVLHAGQSMVLLGPVPATGEVESTTRVTHIVDKGVGKAALIFTETNIRDDCGTCFACLERTIFIRGGGGFGGEGEAPRSSPVPVAEGNAALVIDLTTGPEQALIYRLNGDLNPLHSDPAIAARAGYRMPILHGLGTMGIIVHAILRGRLGYQTERLRAVQLRFAAPVFPGETIRTEIWNNGAFRASVLERDVIVADQGFFTISPDEGDAVS</sequence>
<dbReference type="RefSeq" id="WP_037517491.1">
    <property type="nucleotide sequence ID" value="NZ_LBIC01000014.1"/>
</dbReference>
<proteinExistence type="predicted"/>
<dbReference type="Proteomes" id="UP000033874">
    <property type="component" value="Unassembled WGS sequence"/>
</dbReference>
<dbReference type="Gene3D" id="3.10.129.10">
    <property type="entry name" value="Hotdog Thioesterase"/>
    <property type="match status" value="2"/>
</dbReference>
<dbReference type="EMBL" id="LBIC01000014">
    <property type="protein sequence ID" value="KKW89777.1"/>
    <property type="molecule type" value="Genomic_DNA"/>
</dbReference>
<reference evidence="3 4" key="1">
    <citation type="submission" date="2015-04" db="EMBL/GenBank/DDBJ databases">
        <title>Genome sequence of aromatic hydrocarbons-degrading Sphingobium chungbukense DJ77.</title>
        <authorList>
            <person name="Kim Y.-C."/>
            <person name="Chae J.-C."/>
        </authorList>
    </citation>
    <scope>NUCLEOTIDE SEQUENCE [LARGE SCALE GENOMIC DNA]</scope>
    <source>
        <strain evidence="3 4">DJ77</strain>
    </source>
</reference>
<evidence type="ECO:0000313" key="3">
    <source>
        <dbReference type="EMBL" id="KKW89777.1"/>
    </source>
</evidence>
<protein>
    <submittedName>
        <fullName evidence="3">3-alpha,7-alpha, 12-alpha-trihydroxy-5-beta-cholest-24-enoyl-CoA hydratase</fullName>
    </submittedName>
</protein>
<evidence type="ECO:0000259" key="1">
    <source>
        <dbReference type="Pfam" id="PF01575"/>
    </source>
</evidence>
<dbReference type="GO" id="GO:0004300">
    <property type="term" value="F:enoyl-CoA hydratase activity"/>
    <property type="evidence" value="ECO:0007669"/>
    <property type="project" value="TreeGrafter"/>
</dbReference>
<feature type="domain" description="MaoC-like" evidence="1">
    <location>
        <begin position="173"/>
        <end position="261"/>
    </location>
</feature>
<evidence type="ECO:0000259" key="2">
    <source>
        <dbReference type="Pfam" id="PF22622"/>
    </source>
</evidence>
<dbReference type="SUPFAM" id="SSF54637">
    <property type="entry name" value="Thioesterase/thiol ester dehydrase-isomerase"/>
    <property type="match status" value="2"/>
</dbReference>
<dbReference type="GO" id="GO:0006635">
    <property type="term" value="P:fatty acid beta-oxidation"/>
    <property type="evidence" value="ECO:0007669"/>
    <property type="project" value="TreeGrafter"/>
</dbReference>
<dbReference type="GO" id="GO:0003857">
    <property type="term" value="F:(3S)-3-hydroxyacyl-CoA dehydrogenase (NAD+) activity"/>
    <property type="evidence" value="ECO:0007669"/>
    <property type="project" value="TreeGrafter"/>
</dbReference>
<dbReference type="PATRIC" id="fig|56193.3.peg.4936"/>
<dbReference type="InterPro" id="IPR002539">
    <property type="entry name" value="MaoC-like_dom"/>
</dbReference>
<dbReference type="Pfam" id="PF01575">
    <property type="entry name" value="MaoC_dehydratas"/>
    <property type="match status" value="1"/>
</dbReference>
<accession>A0A0M3AI80</accession>
<dbReference type="Pfam" id="PF22622">
    <property type="entry name" value="MFE-2_hydrat-2_N"/>
    <property type="match status" value="1"/>
</dbReference>
<feature type="domain" description="Peroxisomal multifunctional enzyme type 2-like N-terminal" evidence="2">
    <location>
        <begin position="20"/>
        <end position="146"/>
    </location>
</feature>